<feature type="transmembrane region" description="Helical" evidence="5">
    <location>
        <begin position="94"/>
        <end position="111"/>
    </location>
</feature>
<comment type="subcellular location">
    <subcellularLocation>
        <location evidence="1">Membrane</location>
        <topology evidence="1">Multi-pass membrane protein</topology>
    </subcellularLocation>
</comment>
<dbReference type="InterPro" id="IPR007016">
    <property type="entry name" value="O-antigen_ligase-rel_domated"/>
</dbReference>
<protein>
    <recommendedName>
        <fullName evidence="6">O-antigen ligase-related domain-containing protein</fullName>
    </recommendedName>
</protein>
<evidence type="ECO:0000313" key="8">
    <source>
        <dbReference type="Proteomes" id="UP000032900"/>
    </source>
</evidence>
<evidence type="ECO:0000256" key="2">
    <source>
        <dbReference type="ARBA" id="ARBA00022692"/>
    </source>
</evidence>
<dbReference type="Proteomes" id="UP000032900">
    <property type="component" value="Unassembled WGS sequence"/>
</dbReference>
<evidence type="ECO:0000256" key="1">
    <source>
        <dbReference type="ARBA" id="ARBA00004141"/>
    </source>
</evidence>
<sequence length="634" mass="71303">MRVIFKHTLTIFQVLLIAAMLSTSFMATQGFFNDLVTSKQYGLEIISLLSGVLFVAVLLFQREVIVTKTDLLVLLFAAWYVISELITSGNFSSIRLILFELFLWGLVYMIVRQFSGNSVFVWGVAIVWMAVVFLQSGLGLMQLYGLERSYHGLFRITGTFHNPGPFSGFVVSTLPLALGVICFIDVRREVMDSNRDIFLKWLNVDIPFFFIFRYLILTLAWITLVSILLVLPPAQSRAAWIAGIAGCLYVLTGHPALLAFKKNLIKKFLSFRKSLRVLLIIVIMLPLLTGGFGLYGMKKGSADGRLLIWQVTSQLIKQNPVTGHGTGAFKSLYMDEQANWFASGKGTEAQAMVAGSPEAPFNEPLKLWLEKGLIAILLAGGFLYLIFVTKSKAATPSHKLHRILKGALISIIVFSLFSYPFDISSFLLQLVIIVALLAEFNKPLFQMSGKKVLFFTLPFAIVLIVATTNYIPQRKAHYQAMQTWQEADRFYSYRSYNIAVEAYEEVFSILKTDGLFLQMYGKALNMNEQYQRSNKILAMAQQRYCSQIIQNTLGENHKVLGNYPAAEAAYINSSQMIPSSLLPKYLLAKLYAESGQEDKAKQTAEEILNSPVKVESSATREIMNEMEMLISQRK</sequence>
<feature type="transmembrane region" description="Helical" evidence="5">
    <location>
        <begin position="368"/>
        <end position="388"/>
    </location>
</feature>
<evidence type="ECO:0000256" key="3">
    <source>
        <dbReference type="ARBA" id="ARBA00022989"/>
    </source>
</evidence>
<keyword evidence="2 5" id="KW-0812">Transmembrane</keyword>
<dbReference type="Pfam" id="PF04932">
    <property type="entry name" value="Wzy_C"/>
    <property type="match status" value="1"/>
</dbReference>
<accession>A0A0E9LZU5</accession>
<proteinExistence type="predicted"/>
<dbReference type="GO" id="GO:0016020">
    <property type="term" value="C:membrane"/>
    <property type="evidence" value="ECO:0007669"/>
    <property type="project" value="UniProtKB-SubCell"/>
</dbReference>
<dbReference type="EMBL" id="BAZW01000027">
    <property type="protein sequence ID" value="GAO30651.1"/>
    <property type="molecule type" value="Genomic_DNA"/>
</dbReference>
<feature type="transmembrane region" description="Helical" evidence="5">
    <location>
        <begin position="237"/>
        <end position="257"/>
    </location>
</feature>
<keyword evidence="8" id="KW-1185">Reference proteome</keyword>
<dbReference type="RefSeq" id="WP_062125786.1">
    <property type="nucleotide sequence ID" value="NZ_BAZW01000027.1"/>
</dbReference>
<dbReference type="PANTHER" id="PTHR37422:SF13">
    <property type="entry name" value="LIPOPOLYSACCHARIDE BIOSYNTHESIS PROTEIN PA4999-RELATED"/>
    <property type="match status" value="1"/>
</dbReference>
<feature type="transmembrane region" description="Helical" evidence="5">
    <location>
        <begin position="452"/>
        <end position="471"/>
    </location>
</feature>
<keyword evidence="3 5" id="KW-1133">Transmembrane helix</keyword>
<dbReference type="STRING" id="1236989.JCM15548_12946"/>
<feature type="transmembrane region" description="Helical" evidence="5">
    <location>
        <begin position="120"/>
        <end position="146"/>
    </location>
</feature>
<dbReference type="SUPFAM" id="SSF48452">
    <property type="entry name" value="TPR-like"/>
    <property type="match status" value="1"/>
</dbReference>
<feature type="transmembrane region" description="Helical" evidence="5">
    <location>
        <begin position="277"/>
        <end position="297"/>
    </location>
</feature>
<dbReference type="InterPro" id="IPR051533">
    <property type="entry name" value="WaaL-like"/>
</dbReference>
<feature type="transmembrane region" description="Helical" evidence="5">
    <location>
        <begin position="166"/>
        <end position="186"/>
    </location>
</feature>
<keyword evidence="4 5" id="KW-0472">Membrane</keyword>
<feature type="domain" description="O-antigen ligase-related" evidence="6">
    <location>
        <begin position="223"/>
        <end position="378"/>
    </location>
</feature>
<comment type="caution">
    <text evidence="7">The sequence shown here is derived from an EMBL/GenBank/DDBJ whole genome shotgun (WGS) entry which is preliminary data.</text>
</comment>
<evidence type="ECO:0000313" key="7">
    <source>
        <dbReference type="EMBL" id="GAO30651.1"/>
    </source>
</evidence>
<dbReference type="PANTHER" id="PTHR37422">
    <property type="entry name" value="TEICHURONIC ACID BIOSYNTHESIS PROTEIN TUAE"/>
    <property type="match status" value="1"/>
</dbReference>
<gene>
    <name evidence="7" type="ORF">JCM15548_12946</name>
</gene>
<feature type="transmembrane region" description="Helical" evidence="5">
    <location>
        <begin position="206"/>
        <end position="231"/>
    </location>
</feature>
<dbReference type="OrthoDB" id="1454576at2"/>
<name>A0A0E9LZU5_9BACT</name>
<feature type="transmembrane region" description="Helical" evidence="5">
    <location>
        <begin position="43"/>
        <end position="60"/>
    </location>
</feature>
<feature type="transmembrane region" description="Helical" evidence="5">
    <location>
        <begin position="72"/>
        <end position="88"/>
    </location>
</feature>
<evidence type="ECO:0000259" key="6">
    <source>
        <dbReference type="Pfam" id="PF04932"/>
    </source>
</evidence>
<reference evidence="7 8" key="1">
    <citation type="journal article" date="2015" name="Microbes Environ.">
        <title>Distribution and evolution of nitrogen fixation genes in the phylum bacteroidetes.</title>
        <authorList>
            <person name="Inoue J."/>
            <person name="Oshima K."/>
            <person name="Suda W."/>
            <person name="Sakamoto M."/>
            <person name="Iino T."/>
            <person name="Noda S."/>
            <person name="Hongoh Y."/>
            <person name="Hattori M."/>
            <person name="Ohkuma M."/>
        </authorList>
    </citation>
    <scope>NUCLEOTIDE SEQUENCE [LARGE SCALE GENOMIC DNA]</scope>
    <source>
        <strain evidence="7">JCM 15548</strain>
    </source>
</reference>
<evidence type="ECO:0000256" key="5">
    <source>
        <dbReference type="SAM" id="Phobius"/>
    </source>
</evidence>
<dbReference type="AlphaFoldDB" id="A0A0E9LZU5"/>
<dbReference type="Gene3D" id="1.25.40.10">
    <property type="entry name" value="Tetratricopeptide repeat domain"/>
    <property type="match status" value="1"/>
</dbReference>
<evidence type="ECO:0000256" key="4">
    <source>
        <dbReference type="ARBA" id="ARBA00023136"/>
    </source>
</evidence>
<dbReference type="InterPro" id="IPR011990">
    <property type="entry name" value="TPR-like_helical_dom_sf"/>
</dbReference>
<organism evidence="7 8">
    <name type="scientific">Geofilum rubicundum JCM 15548</name>
    <dbReference type="NCBI Taxonomy" id="1236989"/>
    <lineage>
        <taxon>Bacteria</taxon>
        <taxon>Pseudomonadati</taxon>
        <taxon>Bacteroidota</taxon>
        <taxon>Bacteroidia</taxon>
        <taxon>Marinilabiliales</taxon>
        <taxon>Marinilabiliaceae</taxon>
        <taxon>Geofilum</taxon>
    </lineage>
</organism>